<name>H2ZTV4_LATCH</name>
<dbReference type="InterPro" id="IPR024862">
    <property type="entry name" value="TRPV"/>
</dbReference>
<dbReference type="InParanoid" id="H2ZTV4"/>
<feature type="transmembrane region" description="Helical" evidence="3">
    <location>
        <begin position="39"/>
        <end position="62"/>
    </location>
</feature>
<protein>
    <submittedName>
        <fullName evidence="4">Uncharacterized protein</fullName>
    </submittedName>
</protein>
<keyword evidence="3" id="KW-0472">Membrane</keyword>
<dbReference type="GO" id="GO:0007015">
    <property type="term" value="P:actin filament organization"/>
    <property type="evidence" value="ECO:0007669"/>
    <property type="project" value="TreeGrafter"/>
</dbReference>
<evidence type="ECO:0000313" key="4">
    <source>
        <dbReference type="Ensembl" id="ENSLACP00000000825.1"/>
    </source>
</evidence>
<keyword evidence="5" id="KW-1185">Reference proteome</keyword>
<dbReference type="GO" id="GO:0005929">
    <property type="term" value="C:cilium"/>
    <property type="evidence" value="ECO:0007669"/>
    <property type="project" value="TreeGrafter"/>
</dbReference>
<proteinExistence type="predicted"/>
<dbReference type="GO" id="GO:0005886">
    <property type="term" value="C:plasma membrane"/>
    <property type="evidence" value="ECO:0007669"/>
    <property type="project" value="TreeGrafter"/>
</dbReference>
<reference evidence="4" key="2">
    <citation type="submission" date="2025-08" db="UniProtKB">
        <authorList>
            <consortium name="Ensembl"/>
        </authorList>
    </citation>
    <scope>IDENTIFICATION</scope>
</reference>
<dbReference type="Ensembl" id="ENSLACT00000000833.1">
    <property type="protein sequence ID" value="ENSLACP00000000825.1"/>
    <property type="gene ID" value="ENSLACG00000000739.1"/>
</dbReference>
<evidence type="ECO:0000256" key="3">
    <source>
        <dbReference type="SAM" id="Phobius"/>
    </source>
</evidence>
<dbReference type="HOGENOM" id="CLU_178941_0_0_1"/>
<dbReference type="Proteomes" id="UP000008672">
    <property type="component" value="Unassembled WGS sequence"/>
</dbReference>
<dbReference type="GO" id="GO:0007231">
    <property type="term" value="P:osmosensory signaling pathway"/>
    <property type="evidence" value="ECO:0007669"/>
    <property type="project" value="TreeGrafter"/>
</dbReference>
<accession>H2ZTV4</accession>
<organism evidence="4 5">
    <name type="scientific">Latimeria chalumnae</name>
    <name type="common">Coelacanth</name>
    <dbReference type="NCBI Taxonomy" id="7897"/>
    <lineage>
        <taxon>Eukaryota</taxon>
        <taxon>Metazoa</taxon>
        <taxon>Chordata</taxon>
        <taxon>Craniata</taxon>
        <taxon>Vertebrata</taxon>
        <taxon>Euteleostomi</taxon>
        <taxon>Coelacanthiformes</taxon>
        <taxon>Coelacanthidae</taxon>
        <taxon>Latimeria</taxon>
    </lineage>
</organism>
<evidence type="ECO:0000313" key="5">
    <source>
        <dbReference type="Proteomes" id="UP000008672"/>
    </source>
</evidence>
<keyword evidence="3" id="KW-1133">Transmembrane helix</keyword>
<dbReference type="AlphaFoldDB" id="H2ZTV4"/>
<dbReference type="Gene3D" id="1.10.287.70">
    <property type="match status" value="1"/>
</dbReference>
<reference evidence="5" key="1">
    <citation type="submission" date="2011-08" db="EMBL/GenBank/DDBJ databases">
        <title>The draft genome of Latimeria chalumnae.</title>
        <authorList>
            <person name="Di Palma F."/>
            <person name="Alfoldi J."/>
            <person name="Johnson J."/>
            <person name="Berlin A."/>
            <person name="Gnerre S."/>
            <person name="Jaffe D."/>
            <person name="MacCallum I."/>
            <person name="Young S."/>
            <person name="Walker B.J."/>
            <person name="Lander E."/>
            <person name="Lindblad-Toh K."/>
        </authorList>
    </citation>
    <scope>NUCLEOTIDE SEQUENCE [LARGE SCALE GENOMIC DNA]</scope>
    <source>
        <strain evidence="5">Wild caught</strain>
    </source>
</reference>
<dbReference type="PANTHER" id="PTHR10582">
    <property type="entry name" value="TRANSIENT RECEPTOR POTENTIAL ION CHANNEL PROTEIN"/>
    <property type="match status" value="1"/>
</dbReference>
<dbReference type="Bgee" id="ENSLACG00000000739">
    <property type="expression patterns" value="Expressed in pectoral fin"/>
</dbReference>
<evidence type="ECO:0000256" key="2">
    <source>
        <dbReference type="ARBA" id="ARBA00023043"/>
    </source>
</evidence>
<dbReference type="OMA" id="YIILTIR"/>
<sequence>EEKECTPYNSFKSTVLALFKISVGLGSLETTKRVTNPTLYFVLLVLYIILTIRLLLSILIALMGESVSEISKESEKIRKLQQTCYASDTTESRSTGTSSARSD</sequence>
<dbReference type="GO" id="GO:0098703">
    <property type="term" value="P:calcium ion import across plasma membrane"/>
    <property type="evidence" value="ECO:0007669"/>
    <property type="project" value="TreeGrafter"/>
</dbReference>
<dbReference type="eggNOG" id="KOG3676">
    <property type="taxonomic scope" value="Eukaryota"/>
</dbReference>
<dbReference type="EMBL" id="AFYH01275307">
    <property type="status" value="NOT_ANNOTATED_CDS"/>
    <property type="molecule type" value="Genomic_DNA"/>
</dbReference>
<dbReference type="PANTHER" id="PTHR10582:SF6">
    <property type="entry name" value="TRANSIENT RECEPTOR POTENTIAL CATION CHANNEL SUBFAMILY V MEMBER 3"/>
    <property type="match status" value="1"/>
</dbReference>
<reference evidence="4" key="3">
    <citation type="submission" date="2025-09" db="UniProtKB">
        <authorList>
            <consortium name="Ensembl"/>
        </authorList>
    </citation>
    <scope>IDENTIFICATION</scope>
</reference>
<keyword evidence="3" id="KW-0812">Transmembrane</keyword>
<keyword evidence="1" id="KW-0677">Repeat</keyword>
<dbReference type="GO" id="GO:0005262">
    <property type="term" value="F:calcium channel activity"/>
    <property type="evidence" value="ECO:0007669"/>
    <property type="project" value="TreeGrafter"/>
</dbReference>
<keyword evidence="2" id="KW-0040">ANK repeat</keyword>
<evidence type="ECO:0000256" key="1">
    <source>
        <dbReference type="ARBA" id="ARBA00022737"/>
    </source>
</evidence>